<dbReference type="InterPro" id="IPR007372">
    <property type="entry name" value="Lipid/polyisoprenoid-bd_YceI"/>
</dbReference>
<evidence type="ECO:0000313" key="3">
    <source>
        <dbReference type="EMBL" id="UZH54115.1"/>
    </source>
</evidence>
<dbReference type="Gene3D" id="2.40.128.110">
    <property type="entry name" value="Lipid/polyisoprenoid-binding, YceI-like"/>
    <property type="match status" value="1"/>
</dbReference>
<feature type="signal peptide" evidence="1">
    <location>
        <begin position="1"/>
        <end position="25"/>
    </location>
</feature>
<evidence type="ECO:0000259" key="2">
    <source>
        <dbReference type="SMART" id="SM00867"/>
    </source>
</evidence>
<dbReference type="Proteomes" id="UP001163981">
    <property type="component" value="Chromosome"/>
</dbReference>
<accession>A0ABY6NMJ3</accession>
<dbReference type="Pfam" id="PF04264">
    <property type="entry name" value="YceI"/>
    <property type="match status" value="1"/>
</dbReference>
<reference evidence="3" key="1">
    <citation type="submission" date="2021-02" db="EMBL/GenBank/DDBJ databases">
        <title>Salinimicrobium sp. nov. isolated from seawater in Tongyeong, Republic of Korea.</title>
        <authorList>
            <person name="Lee S.-J."/>
        </authorList>
    </citation>
    <scope>NUCLEOTIDE SEQUENCE</scope>
    <source>
        <strain evidence="3">HN-2-9-2</strain>
    </source>
</reference>
<sequence>MNTKKNLWLVIGSFLVMVFSANTMAGQTFNVNSGASSLKVEGTSNIHDWELSAKELQGSIKVQMEDGQLVQLDQLQFAVVAESLKSGKGGMDKNTYKALDTDKHRRITYELSSVKNLDCTSKTSCKVTTNGVLTIAGTKKNVELIFDAKVAGDKITLSGDKKIKMTDFKVDPPTAMFGTITTGDEVNIKFQTVFTK</sequence>
<evidence type="ECO:0000313" key="4">
    <source>
        <dbReference type="Proteomes" id="UP001163981"/>
    </source>
</evidence>
<keyword evidence="4" id="KW-1185">Reference proteome</keyword>
<dbReference type="PANTHER" id="PTHR34406">
    <property type="entry name" value="PROTEIN YCEI"/>
    <property type="match status" value="1"/>
</dbReference>
<evidence type="ECO:0000256" key="1">
    <source>
        <dbReference type="SAM" id="SignalP"/>
    </source>
</evidence>
<dbReference type="PANTHER" id="PTHR34406:SF1">
    <property type="entry name" value="PROTEIN YCEI"/>
    <property type="match status" value="1"/>
</dbReference>
<protein>
    <submittedName>
        <fullName evidence="3">YceI family protein</fullName>
    </submittedName>
</protein>
<dbReference type="SUPFAM" id="SSF101874">
    <property type="entry name" value="YceI-like"/>
    <property type="match status" value="1"/>
</dbReference>
<gene>
    <name evidence="3" type="ORF">JRG66_08875</name>
</gene>
<name>A0ABY6NMJ3_9FLAO</name>
<dbReference type="InterPro" id="IPR036761">
    <property type="entry name" value="TTHA0802/YceI-like_sf"/>
</dbReference>
<dbReference type="RefSeq" id="WP_265162421.1">
    <property type="nucleotide sequence ID" value="NZ_CP069620.1"/>
</dbReference>
<keyword evidence="1" id="KW-0732">Signal</keyword>
<dbReference type="SMART" id="SM00867">
    <property type="entry name" value="YceI"/>
    <property type="match status" value="1"/>
</dbReference>
<organism evidence="3 4">
    <name type="scientific">Salinimicrobium tongyeongense</name>
    <dbReference type="NCBI Taxonomy" id="2809707"/>
    <lineage>
        <taxon>Bacteria</taxon>
        <taxon>Pseudomonadati</taxon>
        <taxon>Bacteroidota</taxon>
        <taxon>Flavobacteriia</taxon>
        <taxon>Flavobacteriales</taxon>
        <taxon>Flavobacteriaceae</taxon>
        <taxon>Salinimicrobium</taxon>
    </lineage>
</organism>
<feature type="domain" description="Lipid/polyisoprenoid-binding YceI-like" evidence="2">
    <location>
        <begin position="28"/>
        <end position="195"/>
    </location>
</feature>
<dbReference type="EMBL" id="CP069620">
    <property type="protein sequence ID" value="UZH54115.1"/>
    <property type="molecule type" value="Genomic_DNA"/>
</dbReference>
<feature type="chain" id="PRO_5047469793" evidence="1">
    <location>
        <begin position="26"/>
        <end position="196"/>
    </location>
</feature>
<proteinExistence type="predicted"/>